<evidence type="ECO:0008006" key="3">
    <source>
        <dbReference type="Google" id="ProtNLM"/>
    </source>
</evidence>
<protein>
    <recommendedName>
        <fullName evidence="3">Phage ABA sandwich domain-containing protein</fullName>
    </recommendedName>
</protein>
<sequence length="145" mass="16943">MSLSRTEAEKLFKLGFKRPEYADEVYPQDIYEYENATWIAGGRIVPSTTLLCEEEVYKRGIWIPSMTDLITWLEEMECKFTLFYDRSSYKVEIFTNDEQMFKGKGITVEMSLFKAISQILQAFGGAPVQKTYKVIEVDFIEKEEL</sequence>
<reference evidence="1 2" key="1">
    <citation type="submission" date="2014-02" db="EMBL/GenBank/DDBJ databases">
        <title>Draft genome sequence of Lysinibacillus odysseyi NBRC 100172.</title>
        <authorList>
            <person name="Zhang F."/>
            <person name="Wang G."/>
            <person name="Zhang L."/>
        </authorList>
    </citation>
    <scope>NUCLEOTIDE SEQUENCE [LARGE SCALE GENOMIC DNA]</scope>
    <source>
        <strain evidence="1 2">NBRC 100172</strain>
    </source>
</reference>
<accession>A0A0A3J146</accession>
<evidence type="ECO:0000313" key="1">
    <source>
        <dbReference type="EMBL" id="KGR88898.1"/>
    </source>
</evidence>
<dbReference type="OrthoDB" id="2607708at2"/>
<name>A0A0A3J146_9BACI</name>
<gene>
    <name evidence="1" type="ORF">CD32_00960</name>
</gene>
<dbReference type="RefSeq" id="WP_036150287.1">
    <property type="nucleotide sequence ID" value="NZ_AVCX01000028.1"/>
</dbReference>
<organism evidence="1 2">
    <name type="scientific">Lysinibacillus odysseyi 34hs-1 = NBRC 100172</name>
    <dbReference type="NCBI Taxonomy" id="1220589"/>
    <lineage>
        <taxon>Bacteria</taxon>
        <taxon>Bacillati</taxon>
        <taxon>Bacillota</taxon>
        <taxon>Bacilli</taxon>
        <taxon>Bacillales</taxon>
        <taxon>Bacillaceae</taxon>
        <taxon>Lysinibacillus</taxon>
    </lineage>
</organism>
<dbReference type="AlphaFoldDB" id="A0A0A3J146"/>
<keyword evidence="2" id="KW-1185">Reference proteome</keyword>
<dbReference type="EMBL" id="JPVP01000035">
    <property type="protein sequence ID" value="KGR88898.1"/>
    <property type="molecule type" value="Genomic_DNA"/>
</dbReference>
<proteinExistence type="predicted"/>
<dbReference type="Proteomes" id="UP000030437">
    <property type="component" value="Unassembled WGS sequence"/>
</dbReference>
<dbReference type="eggNOG" id="ENOG5030BYB">
    <property type="taxonomic scope" value="Bacteria"/>
</dbReference>
<evidence type="ECO:0000313" key="2">
    <source>
        <dbReference type="Proteomes" id="UP000030437"/>
    </source>
</evidence>
<comment type="caution">
    <text evidence="1">The sequence shown here is derived from an EMBL/GenBank/DDBJ whole genome shotgun (WGS) entry which is preliminary data.</text>
</comment>